<proteinExistence type="predicted"/>
<evidence type="ECO:0000313" key="1">
    <source>
        <dbReference type="EMBL" id="CAB4164707.1"/>
    </source>
</evidence>
<name>A0A6J5P098_9CAUD</name>
<dbReference type="EMBL" id="LR796766">
    <property type="protein sequence ID" value="CAB4164707.1"/>
    <property type="molecule type" value="Genomic_DNA"/>
</dbReference>
<protein>
    <submittedName>
        <fullName evidence="1">Uncharacterized protein</fullName>
    </submittedName>
</protein>
<gene>
    <name evidence="1" type="ORF">UFOVP828_80</name>
</gene>
<accession>A0A6J5P098</accession>
<sequence>MPRAKAIHTMVNEVFDKELDSDLIDEIVEERNFIVNTLKSWIETDEVWQQMVDDKEQRKSFLNNMQMLFLTELQNSTLIELATIKHGDK</sequence>
<organism evidence="1">
    <name type="scientific">uncultured Caudovirales phage</name>
    <dbReference type="NCBI Taxonomy" id="2100421"/>
    <lineage>
        <taxon>Viruses</taxon>
        <taxon>Duplodnaviria</taxon>
        <taxon>Heunggongvirae</taxon>
        <taxon>Uroviricota</taxon>
        <taxon>Caudoviricetes</taxon>
        <taxon>Peduoviridae</taxon>
        <taxon>Maltschvirus</taxon>
        <taxon>Maltschvirus maltsch</taxon>
    </lineage>
</organism>
<reference evidence="1" key="1">
    <citation type="submission" date="2020-04" db="EMBL/GenBank/DDBJ databases">
        <authorList>
            <person name="Chiriac C."/>
            <person name="Salcher M."/>
            <person name="Ghai R."/>
            <person name="Kavagutti S V."/>
        </authorList>
    </citation>
    <scope>NUCLEOTIDE SEQUENCE</scope>
</reference>